<dbReference type="GeneTree" id="ENSGT01090000260040"/>
<dbReference type="eggNOG" id="KOG0841">
    <property type="taxonomic scope" value="Eukaryota"/>
</dbReference>
<feature type="domain" description="14-3-3" evidence="2">
    <location>
        <begin position="13"/>
        <end position="224"/>
    </location>
</feature>
<evidence type="ECO:0000256" key="1">
    <source>
        <dbReference type="ARBA" id="ARBA00006141"/>
    </source>
</evidence>
<dbReference type="PANTHER" id="PTHR18860">
    <property type="entry name" value="14-3-3 PROTEIN"/>
    <property type="match status" value="1"/>
</dbReference>
<accession>M3YJA7</accession>
<dbReference type="EMBL" id="AEYP01044072">
    <property type="status" value="NOT_ANNOTATED_CDS"/>
    <property type="molecule type" value="Genomic_DNA"/>
</dbReference>
<evidence type="ECO:0000313" key="3">
    <source>
        <dbReference type="Ensembl" id="ENSMPUP00000011414.1"/>
    </source>
</evidence>
<dbReference type="InterPro" id="IPR000308">
    <property type="entry name" value="14-3-3"/>
</dbReference>
<dbReference type="InterPro" id="IPR036815">
    <property type="entry name" value="14-3-3_dom_sf"/>
</dbReference>
<dbReference type="Pfam" id="PF00244">
    <property type="entry name" value="14-3-3"/>
    <property type="match status" value="1"/>
</dbReference>
<dbReference type="HOGENOM" id="CLU_058290_1_0_1"/>
<evidence type="ECO:0000259" key="2">
    <source>
        <dbReference type="SMART" id="SM00101"/>
    </source>
</evidence>
<reference evidence="3" key="1">
    <citation type="submission" date="2024-06" db="UniProtKB">
        <authorList>
            <consortium name="Ensembl"/>
        </authorList>
    </citation>
    <scope>IDENTIFICATION</scope>
</reference>
<dbReference type="InParanoid" id="M3YJA7"/>
<dbReference type="SUPFAM" id="SSF48445">
    <property type="entry name" value="14-3-3 protein"/>
    <property type="match status" value="1"/>
</dbReference>
<name>M3YJA7_MUSPF</name>
<protein>
    <recommendedName>
        <fullName evidence="2">14-3-3 domain-containing protein</fullName>
    </recommendedName>
</protein>
<dbReference type="AlphaFoldDB" id="M3YJA7"/>
<dbReference type="Gene3D" id="1.20.190.20">
    <property type="entry name" value="14-3-3 domain"/>
    <property type="match status" value="1"/>
</dbReference>
<dbReference type="STRING" id="9669.ENSMPUP00000011414"/>
<sequence length="228" mass="24595">CLPVCPATEGAPVIQKAMLAEQAKYGDMSAFVKGAMEKGRSYPVKTNLLSVACEDVVGGQSAAWRGLSCPAEKLGREGSGDWEKVCDGAVGPLDHLIEGTGDAKSWVFHWKLKGDYTTTDRKHIIDPALSVCQEAIDLSKEMPGNPTGLDLVSRNFMVFSYEIPNSPEQAISLAKTTSDEAMADLHTLTKDSYKDSTFITQGLQDNLVLGTADNTRGEGVRLLRSPRT</sequence>
<proteinExistence type="inferred from homology"/>
<dbReference type="Ensembl" id="ENSMPUT00000011602.1">
    <property type="protein sequence ID" value="ENSMPUP00000011414.1"/>
    <property type="gene ID" value="ENSMPUG00000011504.1"/>
</dbReference>
<dbReference type="SMART" id="SM00101">
    <property type="entry name" value="14_3_3"/>
    <property type="match status" value="1"/>
</dbReference>
<organism evidence="3">
    <name type="scientific">Mustela putorius furo</name>
    <name type="common">European domestic ferret</name>
    <name type="synonym">Mustela furo</name>
    <dbReference type="NCBI Taxonomy" id="9669"/>
    <lineage>
        <taxon>Eukaryota</taxon>
        <taxon>Metazoa</taxon>
        <taxon>Chordata</taxon>
        <taxon>Craniata</taxon>
        <taxon>Vertebrata</taxon>
        <taxon>Euteleostomi</taxon>
        <taxon>Mammalia</taxon>
        <taxon>Eutheria</taxon>
        <taxon>Laurasiatheria</taxon>
        <taxon>Carnivora</taxon>
        <taxon>Caniformia</taxon>
        <taxon>Musteloidea</taxon>
        <taxon>Mustelidae</taxon>
        <taxon>Mustelinae</taxon>
        <taxon>Mustela</taxon>
    </lineage>
</organism>
<dbReference type="InterPro" id="IPR023410">
    <property type="entry name" value="14-3-3_domain"/>
</dbReference>
<comment type="similarity">
    <text evidence="1">Belongs to the 14-3-3 family.</text>
</comment>